<evidence type="ECO:0000256" key="1">
    <source>
        <dbReference type="SAM" id="Phobius"/>
    </source>
</evidence>
<gene>
    <name evidence="2" type="ORF">NE630_00015</name>
</gene>
<proteinExistence type="predicted"/>
<accession>A0AAW5K476</accession>
<keyword evidence="1" id="KW-1133">Transmembrane helix</keyword>
<dbReference type="RefSeq" id="WP_008711859.1">
    <property type="nucleotide sequence ID" value="NZ_CABKQM010000008.1"/>
</dbReference>
<name>A0AAW5K476_9BACT</name>
<organism evidence="2 3">
    <name type="scientific">Cloacibacillus evryensis</name>
    <dbReference type="NCBI Taxonomy" id="508460"/>
    <lineage>
        <taxon>Bacteria</taxon>
        <taxon>Thermotogati</taxon>
        <taxon>Synergistota</taxon>
        <taxon>Synergistia</taxon>
        <taxon>Synergistales</taxon>
        <taxon>Synergistaceae</taxon>
        <taxon>Cloacibacillus</taxon>
    </lineage>
</organism>
<dbReference type="Proteomes" id="UP001205919">
    <property type="component" value="Unassembled WGS sequence"/>
</dbReference>
<dbReference type="InterPro" id="IPR030949">
    <property type="entry name" value="ECF_S_folate_fam"/>
</dbReference>
<feature type="transmembrane region" description="Helical" evidence="1">
    <location>
        <begin position="6"/>
        <end position="24"/>
    </location>
</feature>
<dbReference type="Pfam" id="PF12822">
    <property type="entry name" value="ECF_trnsprt"/>
    <property type="match status" value="1"/>
</dbReference>
<reference evidence="2 3" key="1">
    <citation type="submission" date="2022-06" db="EMBL/GenBank/DDBJ databases">
        <title>Isolation of gut microbiota from human fecal samples.</title>
        <authorList>
            <person name="Pamer E.G."/>
            <person name="Barat B."/>
            <person name="Waligurski E."/>
            <person name="Medina S."/>
            <person name="Paddock L."/>
            <person name="Mostad J."/>
        </authorList>
    </citation>
    <scope>NUCLEOTIDE SEQUENCE [LARGE SCALE GENOMIC DNA]</scope>
    <source>
        <strain evidence="2 3">DFI.9.90</strain>
    </source>
</reference>
<keyword evidence="1" id="KW-0812">Transmembrane</keyword>
<dbReference type="GO" id="GO:0022857">
    <property type="term" value="F:transmembrane transporter activity"/>
    <property type="evidence" value="ECO:0007669"/>
    <property type="project" value="InterPro"/>
</dbReference>
<feature type="transmembrane region" description="Helical" evidence="1">
    <location>
        <begin position="104"/>
        <end position="124"/>
    </location>
</feature>
<dbReference type="GeneID" id="95756393"/>
<dbReference type="NCBIfam" id="TIGR04518">
    <property type="entry name" value="ECF_S_folT_fam"/>
    <property type="match status" value="1"/>
</dbReference>
<dbReference type="InterPro" id="IPR024529">
    <property type="entry name" value="ECF_trnsprt_substrate-spec"/>
</dbReference>
<keyword evidence="3" id="KW-1185">Reference proteome</keyword>
<feature type="transmembrane region" description="Helical" evidence="1">
    <location>
        <begin position="36"/>
        <end position="58"/>
    </location>
</feature>
<keyword evidence="1" id="KW-0472">Membrane</keyword>
<feature type="transmembrane region" description="Helical" evidence="1">
    <location>
        <begin position="130"/>
        <end position="155"/>
    </location>
</feature>
<dbReference type="AlphaFoldDB" id="A0AAW5K476"/>
<evidence type="ECO:0000313" key="2">
    <source>
        <dbReference type="EMBL" id="MCQ4812804.1"/>
    </source>
</evidence>
<evidence type="ECO:0000313" key="3">
    <source>
        <dbReference type="Proteomes" id="UP001205919"/>
    </source>
</evidence>
<dbReference type="Gene3D" id="1.10.1760.20">
    <property type="match status" value="1"/>
</dbReference>
<dbReference type="EMBL" id="JANFYT010000001">
    <property type="protein sequence ID" value="MCQ4812804.1"/>
    <property type="molecule type" value="Genomic_DNA"/>
</dbReference>
<protein>
    <submittedName>
        <fullName evidence="2">Folate family ECF transporter S component</fullName>
    </submittedName>
</protein>
<sequence>MYRKTRPRVLVAVSLFIAVNIVLTRFCSISTPVVRLGFGFVPIAVCGMLYGPVWGGIAGGLADIIGAVLFPIGVYFPGFTISSMLEGAVWGLFLNEEEKGRWRLAAAVGINRLGIGLCLSTYWLTILTGASFAGLLTVRVTQTIIMIPVQYIVLYQIRRRISKLR</sequence>
<feature type="transmembrane region" description="Helical" evidence="1">
    <location>
        <begin position="64"/>
        <end position="92"/>
    </location>
</feature>
<comment type="caution">
    <text evidence="2">The sequence shown here is derived from an EMBL/GenBank/DDBJ whole genome shotgun (WGS) entry which is preliminary data.</text>
</comment>